<dbReference type="Gene3D" id="3.40.50.2000">
    <property type="entry name" value="Glycogen Phosphorylase B"/>
    <property type="match status" value="2"/>
</dbReference>
<protein>
    <submittedName>
        <fullName evidence="1">Glycosyl transferases group 1</fullName>
    </submittedName>
</protein>
<sequence>MKKVFLIDSSYPINSRNQRILESLDKKFEVGYVTWNRENSNLISEKFKSKIYNKKSRYGNKVLKAVKLYGFFKFIKSSIREEKPDIVIASHWDMLVLAAIIKGKYKFNLVYENLDMPDSKNVLIRKILRSFEKLSLKKVDGIILASRFFKDYYAGENCLVYENYTLMKKDIKYNSDLKKKKTIAFIGNVRHFDILKNLFLAFKNDTSYEIHIYGSGIVKVKLEEFCESNKISNAIFHGAYLYKDIPKIYSMVDYVWAAYPNKSFNVVHAISNKFFEVIAFNKIGIFSNETNLGKLVSSSGIGIVVNPYSIESIRNEIIKLEKNESAKKIIHNIDAFKKGESVYWKDYEGKLTGFIEEL</sequence>
<dbReference type="RefSeq" id="WP_044824648.1">
    <property type="nucleotide sequence ID" value="NZ_CP009687.1"/>
</dbReference>
<accession>A0A0D8IDG1</accession>
<dbReference type="InterPro" id="IPR001296">
    <property type="entry name" value="Glyco_trans_1"/>
</dbReference>
<dbReference type="KEGG" id="cace:CACET_c01430"/>
<dbReference type="AlphaFoldDB" id="A0A0D8IDG1"/>
<dbReference type="SUPFAM" id="SSF53756">
    <property type="entry name" value="UDP-Glycosyltransferase/glycogen phosphorylase"/>
    <property type="match status" value="1"/>
</dbReference>
<dbReference type="GO" id="GO:0016757">
    <property type="term" value="F:glycosyltransferase activity"/>
    <property type="evidence" value="ECO:0007669"/>
    <property type="project" value="InterPro"/>
</dbReference>
<evidence type="ECO:0000313" key="1">
    <source>
        <dbReference type="EMBL" id="AKL93661.1"/>
    </source>
</evidence>
<evidence type="ECO:0000313" key="2">
    <source>
        <dbReference type="Proteomes" id="UP000035704"/>
    </source>
</evidence>
<organism evidence="1 2">
    <name type="scientific">Clostridium aceticum</name>
    <dbReference type="NCBI Taxonomy" id="84022"/>
    <lineage>
        <taxon>Bacteria</taxon>
        <taxon>Bacillati</taxon>
        <taxon>Bacillota</taxon>
        <taxon>Clostridia</taxon>
        <taxon>Eubacteriales</taxon>
        <taxon>Clostridiaceae</taxon>
        <taxon>Clostridium</taxon>
    </lineage>
</organism>
<keyword evidence="1" id="KW-0808">Transferase</keyword>
<gene>
    <name evidence="1" type="ORF">CACET_c01430</name>
</gene>
<reference evidence="1 2" key="1">
    <citation type="submission" date="2014-10" db="EMBL/GenBank/DDBJ databases">
        <title>Genome sequence of Clostridium aceticum DSM 1496.</title>
        <authorList>
            <person name="Poehlein A."/>
            <person name="Schiel-Bengelsdorf B."/>
            <person name="Gottschalk G."/>
            <person name="Duerre P."/>
            <person name="Daniel R."/>
        </authorList>
    </citation>
    <scope>NUCLEOTIDE SEQUENCE [LARGE SCALE GENOMIC DNA]</scope>
    <source>
        <strain evidence="1 2">DSM 1496</strain>
    </source>
</reference>
<proteinExistence type="predicted"/>
<dbReference type="OrthoDB" id="2052976at2"/>
<dbReference type="Proteomes" id="UP000035704">
    <property type="component" value="Chromosome"/>
</dbReference>
<dbReference type="Pfam" id="PF00534">
    <property type="entry name" value="Glycos_transf_1"/>
    <property type="match status" value="1"/>
</dbReference>
<name>A0A0D8IDG1_9CLOT</name>
<keyword evidence="2" id="KW-1185">Reference proteome</keyword>
<dbReference type="STRING" id="84022.CACET_c01430"/>
<dbReference type="PATRIC" id="fig|84022.5.peg.4010"/>
<dbReference type="EMBL" id="CP009687">
    <property type="protein sequence ID" value="AKL93661.1"/>
    <property type="molecule type" value="Genomic_DNA"/>
</dbReference>